<dbReference type="EMBL" id="BFBR01000005">
    <property type="protein sequence ID" value="GBF58222.1"/>
    <property type="molecule type" value="Genomic_DNA"/>
</dbReference>
<feature type="region of interest" description="Disordered" evidence="1">
    <location>
        <begin position="1"/>
        <end position="23"/>
    </location>
</feature>
<protein>
    <recommendedName>
        <fullName evidence="4">Phage portal protein</fullName>
    </recommendedName>
</protein>
<dbReference type="Pfam" id="PF04860">
    <property type="entry name" value="Phage_portal"/>
    <property type="match status" value="1"/>
</dbReference>
<evidence type="ECO:0000256" key="1">
    <source>
        <dbReference type="SAM" id="MobiDB-lite"/>
    </source>
</evidence>
<dbReference type="OrthoDB" id="9134461at2"/>
<sequence length="398" mass="43451">MAAFALFRRQQRQPTPPAEAKASTPLLAYTSPGRPAWTPRDYAALSREGFQRNAVAYRCVRLVAEAAASVRLRFLGGDGQAHPFQSLFQRPNPEQSGPELLEAFYGHLQIAGNGWLELIALEGEPREVCALRPDRVRIIPGASGWPAGWEYEANGLKRRLWRDPATGRAPICHLKLFNPADDLYGQSPLEAAAIAVDIHNAGGAWNKALIDNAARPSGALVYRGLPGAERLSEEQFERLKTELSQAHTGAANAGRPLLLEGGLEWTAMSLTPAEMDFVEARRAAARDIALAFGVPPMLLGIPGDATYANYKEANSAFWRQTIIPLVTKAAAALETWLNPWTEQVLRVQPDFDQIPALAIEREAVWARLEATSFLTQDEKRALAGLPAKAKPALGEADQ</sequence>
<dbReference type="AlphaFoldDB" id="A0A2P2EAZ5"/>
<dbReference type="InterPro" id="IPR006427">
    <property type="entry name" value="Portal_HK97"/>
</dbReference>
<comment type="caution">
    <text evidence="2">The sequence shown here is derived from an EMBL/GenBank/DDBJ whole genome shotgun (WGS) entry which is preliminary data.</text>
</comment>
<gene>
    <name evidence="2" type="ORF">PbB2_01894</name>
</gene>
<proteinExistence type="predicted"/>
<dbReference type="Proteomes" id="UP000245086">
    <property type="component" value="Unassembled WGS sequence"/>
</dbReference>
<keyword evidence="3" id="KW-1185">Reference proteome</keyword>
<evidence type="ECO:0000313" key="3">
    <source>
        <dbReference type="Proteomes" id="UP000245086"/>
    </source>
</evidence>
<organism evidence="2 3">
    <name type="scientific">Candidatus Phycosocius bacilliformis</name>
    <dbReference type="NCBI Taxonomy" id="1445552"/>
    <lineage>
        <taxon>Bacteria</taxon>
        <taxon>Pseudomonadati</taxon>
        <taxon>Pseudomonadota</taxon>
        <taxon>Alphaproteobacteria</taxon>
        <taxon>Caulobacterales</taxon>
        <taxon>Caulobacterales incertae sedis</taxon>
        <taxon>Candidatus Phycosocius</taxon>
    </lineage>
</organism>
<name>A0A2P2EAZ5_9PROT</name>
<reference evidence="2 3" key="1">
    <citation type="journal article" date="2018" name="Genome Announc.">
        <title>Draft Genome Sequence of "Candidatus Phycosocius bacilliformis," an Alphaproteobacterial Ectosymbiont of the Hydrocarbon-Producing Green Alga Botryococcus braunii.</title>
        <authorList>
            <person name="Tanabe Y."/>
            <person name="Yamaguchi H."/>
            <person name="Watanabe M.M."/>
        </authorList>
    </citation>
    <scope>NUCLEOTIDE SEQUENCE [LARGE SCALE GENOMIC DNA]</scope>
    <source>
        <strain evidence="2 3">BOTRYCO-2</strain>
    </source>
</reference>
<dbReference type="InterPro" id="IPR006944">
    <property type="entry name" value="Phage/GTA_portal"/>
</dbReference>
<evidence type="ECO:0000313" key="2">
    <source>
        <dbReference type="EMBL" id="GBF58222.1"/>
    </source>
</evidence>
<accession>A0A2P2EAZ5</accession>
<evidence type="ECO:0008006" key="4">
    <source>
        <dbReference type="Google" id="ProtNLM"/>
    </source>
</evidence>
<dbReference type="NCBIfam" id="TIGR01537">
    <property type="entry name" value="portal_HK97"/>
    <property type="match status" value="1"/>
</dbReference>